<dbReference type="SMART" id="SM00463">
    <property type="entry name" value="SMR"/>
    <property type="match status" value="1"/>
</dbReference>
<evidence type="ECO:0000313" key="4">
    <source>
        <dbReference type="Proteomes" id="UP000182517"/>
    </source>
</evidence>
<organism evidence="3 4">
    <name type="scientific">Syntrophotalea acetylenivorans</name>
    <dbReference type="NCBI Taxonomy" id="1842532"/>
    <lineage>
        <taxon>Bacteria</taxon>
        <taxon>Pseudomonadati</taxon>
        <taxon>Thermodesulfobacteriota</taxon>
        <taxon>Desulfuromonadia</taxon>
        <taxon>Desulfuromonadales</taxon>
        <taxon>Syntrophotaleaceae</taxon>
        <taxon>Syntrophotalea</taxon>
    </lineage>
</organism>
<reference evidence="3 4" key="1">
    <citation type="journal article" date="2017" name="Genome Announc.">
        <title>Complete Genome Sequences of Two Acetylene-Fermenting Pelobacter acetylenicus Strains.</title>
        <authorList>
            <person name="Sutton J.M."/>
            <person name="Baesman S.M."/>
            <person name="Fierst J.L."/>
            <person name="Poret-Peterson A.T."/>
            <person name="Oremland R.S."/>
            <person name="Dunlap D.S."/>
            <person name="Akob D.M."/>
        </authorList>
    </citation>
    <scope>NUCLEOTIDE SEQUENCE [LARGE SCALE GENOMIC DNA]</scope>
    <source>
        <strain evidence="3 4">SFB93</strain>
    </source>
</reference>
<dbReference type="STRING" id="1842532.A7E78_00500"/>
<dbReference type="PROSITE" id="PS50828">
    <property type="entry name" value="SMR"/>
    <property type="match status" value="1"/>
</dbReference>
<proteinExistence type="predicted"/>
<evidence type="ECO:0000259" key="2">
    <source>
        <dbReference type="PROSITE" id="PS50828"/>
    </source>
</evidence>
<protein>
    <recommendedName>
        <fullName evidence="2">Smr domain-containing protein</fullName>
    </recommendedName>
</protein>
<feature type="region of interest" description="Disordered" evidence="1">
    <location>
        <begin position="61"/>
        <end position="87"/>
    </location>
</feature>
<dbReference type="Gene3D" id="3.30.1370.110">
    <property type="match status" value="1"/>
</dbReference>
<evidence type="ECO:0000256" key="1">
    <source>
        <dbReference type="SAM" id="MobiDB-lite"/>
    </source>
</evidence>
<accession>A0A1L3GLD9</accession>
<dbReference type="OrthoDB" id="9808881at2"/>
<feature type="compositionally biased region" description="Basic and acidic residues" evidence="1">
    <location>
        <begin position="61"/>
        <end position="76"/>
    </location>
</feature>
<keyword evidence="4" id="KW-1185">Reference proteome</keyword>
<name>A0A1L3GLD9_9BACT</name>
<dbReference type="PANTHER" id="PTHR35562:SF2">
    <property type="entry name" value="DNA ENDONUCLEASE SMRA-RELATED"/>
    <property type="match status" value="1"/>
</dbReference>
<dbReference type="InterPro" id="IPR002625">
    <property type="entry name" value="Smr_dom"/>
</dbReference>
<dbReference type="Pfam" id="PF01713">
    <property type="entry name" value="Smr"/>
    <property type="match status" value="1"/>
</dbReference>
<gene>
    <name evidence="3" type="ORF">A7E78_00500</name>
</gene>
<dbReference type="RefSeq" id="WP_072282438.1">
    <property type="nucleotide sequence ID" value="NZ_CP015519.1"/>
</dbReference>
<dbReference type="KEGG" id="pef:A7E78_00500"/>
<dbReference type="SUPFAM" id="SSF160443">
    <property type="entry name" value="SMR domain-like"/>
    <property type="match status" value="1"/>
</dbReference>
<sequence>MSKRSKKQKTKDFQNSPFKALKGVAVAAEKDSGAPKSDPLPPKEPVVEDDSAAFEREMALLGVDPREQDERQREVEPVADDFADDKSEKKVELTDDELFLESLGSMDSVFRDEIPETEEVAATPRRMRQLRQGKLAPEAKLDLHGLTRQEAREKVRFFLEDATFQGLKTVLIITGRGKSSSDGPVLRQFMERYLSSDARAWVVEWGRAPARYGGEGALVVFLKGRRN</sequence>
<feature type="domain" description="Smr" evidence="2">
    <location>
        <begin position="141"/>
        <end position="223"/>
    </location>
</feature>
<feature type="region of interest" description="Disordered" evidence="1">
    <location>
        <begin position="1"/>
        <end position="47"/>
    </location>
</feature>
<dbReference type="PANTHER" id="PTHR35562">
    <property type="entry name" value="DNA ENDONUCLEASE SMRA-RELATED"/>
    <property type="match status" value="1"/>
</dbReference>
<dbReference type="InterPro" id="IPR036063">
    <property type="entry name" value="Smr_dom_sf"/>
</dbReference>
<dbReference type="Proteomes" id="UP000182517">
    <property type="component" value="Chromosome"/>
</dbReference>
<evidence type="ECO:0000313" key="3">
    <source>
        <dbReference type="EMBL" id="APG26478.1"/>
    </source>
</evidence>
<dbReference type="AlphaFoldDB" id="A0A1L3GLD9"/>
<dbReference type="EMBL" id="CP015519">
    <property type="protein sequence ID" value="APG26478.1"/>
    <property type="molecule type" value="Genomic_DNA"/>
</dbReference>